<feature type="transmembrane region" description="Helical" evidence="1">
    <location>
        <begin position="114"/>
        <end position="136"/>
    </location>
</feature>
<organism evidence="2">
    <name type="scientific">Candidatus Thiocaldithrix dubininis</name>
    <dbReference type="NCBI Taxonomy" id="3080823"/>
    <lineage>
        <taxon>Bacteria</taxon>
        <taxon>Pseudomonadati</taxon>
        <taxon>Pseudomonadota</taxon>
        <taxon>Gammaproteobacteria</taxon>
        <taxon>Thiotrichales</taxon>
        <taxon>Thiotrichaceae</taxon>
        <taxon>Candidatus Thiocaldithrix</taxon>
    </lineage>
</organism>
<name>A0AA95HBN9_9GAMM</name>
<accession>A0AA95HBN9</accession>
<sequence>MALIACPDCQRKISSKAKQCIHCGCPISSALEKDIAQADQYRKWLGYFLAIPVLLGTGWIQIIANKLGIATPSNGFGEAKSFADVLMLTAPLSIGIGFIIFAFLRGWLASLHSALLASVGVLALTAYIGTHLMPWFGLETDFLTQATQLAGLHDISSYFSFTNLAKLLVWLLFGYWQAFGWWYFIAAIAVGIYIGWWLHKDIALRWLQEI</sequence>
<dbReference type="Proteomes" id="UP001300672">
    <property type="component" value="Chromosome"/>
</dbReference>
<evidence type="ECO:0000256" key="1">
    <source>
        <dbReference type="SAM" id="Phobius"/>
    </source>
</evidence>
<keyword evidence="1" id="KW-0472">Membrane</keyword>
<keyword evidence="1" id="KW-0812">Transmembrane</keyword>
<feature type="transmembrane region" description="Helical" evidence="1">
    <location>
        <begin position="44"/>
        <end position="64"/>
    </location>
</feature>
<dbReference type="KEGG" id="tdu:QJT80_06150"/>
<evidence type="ECO:0000313" key="2">
    <source>
        <dbReference type="EMBL" id="WGZ92059.1"/>
    </source>
</evidence>
<reference evidence="2" key="1">
    <citation type="journal article" date="2023" name="Int. J. Mol. Sci.">
        <title>Metagenomics Revealed a New Genus 'Candidatus Thiocaldithrix dubininis' gen. nov., sp. nov. and a New Species 'Candidatus Thiothrix putei' sp. nov. in the Family Thiotrichaceae, Some Members of Which Have Traits of Both Na+- and H+-Motive Energetics.</title>
        <authorList>
            <person name="Ravin N.V."/>
            <person name="Muntyan M.S."/>
            <person name="Smolyakov D.D."/>
            <person name="Rudenko T.S."/>
            <person name="Beletsky A.V."/>
            <person name="Mardanov A.V."/>
            <person name="Grabovich M.Y."/>
        </authorList>
    </citation>
    <scope>NUCLEOTIDE SEQUENCE</scope>
    <source>
        <strain evidence="2">GKL-01</strain>
    </source>
</reference>
<reference evidence="2" key="2">
    <citation type="submission" date="2023-04" db="EMBL/GenBank/DDBJ databases">
        <authorList>
            <person name="Beletskiy A.V."/>
            <person name="Mardanov A.V."/>
            <person name="Ravin N.V."/>
        </authorList>
    </citation>
    <scope>NUCLEOTIDE SEQUENCE</scope>
    <source>
        <strain evidence="2">GKL-01</strain>
    </source>
</reference>
<protein>
    <submittedName>
        <fullName evidence="2">Zinc ribbon domain-containing protein</fullName>
    </submittedName>
</protein>
<feature type="transmembrane region" description="Helical" evidence="1">
    <location>
        <begin position="85"/>
        <end position="108"/>
    </location>
</feature>
<feature type="transmembrane region" description="Helical" evidence="1">
    <location>
        <begin position="157"/>
        <end position="175"/>
    </location>
</feature>
<keyword evidence="1" id="KW-1133">Transmembrane helix</keyword>
<dbReference type="AlphaFoldDB" id="A0AA95HBN9"/>
<feature type="transmembrane region" description="Helical" evidence="1">
    <location>
        <begin position="181"/>
        <end position="198"/>
    </location>
</feature>
<gene>
    <name evidence="2" type="ORF">QJT80_06150</name>
</gene>
<proteinExistence type="predicted"/>
<dbReference type="EMBL" id="CP124755">
    <property type="protein sequence ID" value="WGZ92059.1"/>
    <property type="molecule type" value="Genomic_DNA"/>
</dbReference>